<organismHost>
    <name type="scientific">Sus scrofa</name>
    <name type="common">Pig</name>
    <dbReference type="NCBI Taxonomy" id="9823"/>
</organismHost>
<feature type="transmembrane region" description="Helical" evidence="2">
    <location>
        <begin position="6"/>
        <end position="26"/>
    </location>
</feature>
<evidence type="ECO:0000256" key="2">
    <source>
        <dbReference type="SAM" id="Phobius"/>
    </source>
</evidence>
<name>Q8V3H3_SWPV1</name>
<evidence type="ECO:0000256" key="1">
    <source>
        <dbReference type="SAM" id="MobiDB-lite"/>
    </source>
</evidence>
<feature type="region of interest" description="Disordered" evidence="1">
    <location>
        <begin position="178"/>
        <end position="199"/>
    </location>
</feature>
<dbReference type="KEGG" id="vg:932406"/>
<keyword evidence="2" id="KW-0472">Membrane</keyword>
<accession>Q8V3H3</accession>
<dbReference type="Proteomes" id="UP000000871">
    <property type="component" value="Segment"/>
</dbReference>
<dbReference type="RefSeq" id="NP_570283.1">
    <property type="nucleotide sequence ID" value="NC_003389.1"/>
</dbReference>
<dbReference type="EMBL" id="AF410153">
    <property type="protein sequence ID" value="AAL69862.1"/>
    <property type="molecule type" value="Genomic_DNA"/>
</dbReference>
<evidence type="ECO:0000313" key="4">
    <source>
        <dbReference type="Proteomes" id="UP000000871"/>
    </source>
</evidence>
<keyword evidence="4" id="KW-1185">Reference proteome</keyword>
<feature type="compositionally biased region" description="Polar residues" evidence="1">
    <location>
        <begin position="180"/>
        <end position="190"/>
    </location>
</feature>
<protein>
    <submittedName>
        <fullName evidence="3">SPV123 putative EEV glycoprotein</fullName>
    </submittedName>
</protein>
<organism evidence="3 4">
    <name type="scientific">Swinepox virus (strain Swine/Nebraska/17077-99/1999)</name>
    <name type="common">SWPV</name>
    <dbReference type="NCBI Taxonomy" id="300880"/>
    <lineage>
        <taxon>Viruses</taxon>
        <taxon>Varidnaviria</taxon>
        <taxon>Bamfordvirae</taxon>
        <taxon>Nucleocytoviricota</taxon>
        <taxon>Pokkesviricetes</taxon>
        <taxon>Chitovirales</taxon>
        <taxon>Poxviridae</taxon>
        <taxon>Chordopoxvirinae</taxon>
        <taxon>Suipoxvirus</taxon>
        <taxon>Suipoxvirus swinepox</taxon>
        <taxon>Swinepox virus</taxon>
    </lineage>
</organism>
<keyword evidence="2" id="KW-0812">Transmembrane</keyword>
<keyword evidence="2" id="KW-1133">Transmembrane helix</keyword>
<sequence>MSSLIFVYIVMTLSSIILILYILFICKRDKHIFCKKNKSKNICIRLNSITYSTNSDEKKTTSSISSTLNSSDSSLASCGEIYENFRSSKREKSFIIKNENEDIGVEIIDDIDEFELDSINGDNNLNWDSGIYENAQQNIVITDDHISQDSIVYDLPPPSHIPDYELESVDLDLYSLPPDATTNESDNNNDYLEYSDNFV</sequence>
<dbReference type="GeneID" id="932406"/>
<gene>
    <name evidence="3" type="primary">SPV123</name>
</gene>
<evidence type="ECO:0000313" key="3">
    <source>
        <dbReference type="EMBL" id="AAL69862.1"/>
    </source>
</evidence>
<proteinExistence type="predicted"/>
<reference evidence="3 4" key="1">
    <citation type="journal article" date="2002" name="J. Virol.">
        <title>The genome of swinepox virus.</title>
        <authorList>
            <person name="Afonso C.L."/>
            <person name="Tulman E.R."/>
            <person name="Lu Z."/>
            <person name="Zsak L."/>
            <person name="Osorio F.A."/>
            <person name="Balinsky C."/>
            <person name="Kutish G.F."/>
            <person name="Rock D.L."/>
        </authorList>
    </citation>
    <scope>NUCLEOTIDE SEQUENCE [LARGE SCALE GENOMIC DNA]</scope>
    <source>
        <strain evidence="4">Swine/Nebraska/17077-99/1999</strain>
    </source>
</reference>